<evidence type="ECO:0000313" key="2">
    <source>
        <dbReference type="Proteomes" id="UP000283868"/>
    </source>
</evidence>
<dbReference type="AlphaFoldDB" id="A0A3R7XM69"/>
<dbReference type="Proteomes" id="UP000283868">
    <property type="component" value="Unassembled WGS sequence"/>
</dbReference>
<accession>A0A3R7XM69</accession>
<organism evidence="1 2">
    <name type="scientific">Prevotella intermedia</name>
    <dbReference type="NCBI Taxonomy" id="28131"/>
    <lineage>
        <taxon>Bacteria</taxon>
        <taxon>Pseudomonadati</taxon>
        <taxon>Bacteroidota</taxon>
        <taxon>Bacteroidia</taxon>
        <taxon>Bacteroidales</taxon>
        <taxon>Prevotellaceae</taxon>
        <taxon>Prevotella</taxon>
    </lineage>
</organism>
<keyword evidence="2" id="KW-1185">Reference proteome</keyword>
<comment type="caution">
    <text evidence="1">The sequence shown here is derived from an EMBL/GenBank/DDBJ whole genome shotgun (WGS) entry which is preliminary data.</text>
</comment>
<reference evidence="1 2" key="1">
    <citation type="submission" date="2018-08" db="EMBL/GenBank/DDBJ databases">
        <title>Comparative analysis of Prevotella intermedia strains.</title>
        <authorList>
            <person name="Moon J.-H."/>
            <person name="Lee J.-H."/>
        </authorList>
    </citation>
    <scope>NUCLEOTIDE SEQUENCE [LARGE SCALE GENOMIC DNA]</scope>
    <source>
        <strain evidence="1 2">ATCC 15033</strain>
    </source>
</reference>
<gene>
    <name evidence="1" type="ORF">D2S45_02995</name>
</gene>
<evidence type="ECO:0000313" key="1">
    <source>
        <dbReference type="EMBL" id="RRF87879.1"/>
    </source>
</evidence>
<name>A0A3R7XM69_PREIN</name>
<dbReference type="EMBL" id="QXEN01000003">
    <property type="protein sequence ID" value="RRF87879.1"/>
    <property type="molecule type" value="Genomic_DNA"/>
</dbReference>
<protein>
    <submittedName>
        <fullName evidence="1">Uncharacterized protein</fullName>
    </submittedName>
</protein>
<proteinExistence type="predicted"/>
<sequence>MHGKSGSFALQKSRFRNAKTKLPFFLRIIFTRLRVFLRVSTRISRESRRTRNPMQACLPFAAKSATPHALHIATANLIHKKKARSTNRARFVC</sequence>